<reference evidence="1 2" key="1">
    <citation type="submission" date="2019-03" db="EMBL/GenBank/DDBJ databases">
        <title>Genomic Encyclopedia of Type Strains, Phase IV (KMG-IV): sequencing the most valuable type-strain genomes for metagenomic binning, comparative biology and taxonomic classification.</title>
        <authorList>
            <person name="Goeker M."/>
        </authorList>
    </citation>
    <scope>NUCLEOTIDE SEQUENCE [LARGE SCALE GENOMIC DNA]</scope>
    <source>
        <strain evidence="1 2">DSM 25488</strain>
    </source>
</reference>
<evidence type="ECO:0000313" key="2">
    <source>
        <dbReference type="Proteomes" id="UP000295724"/>
    </source>
</evidence>
<dbReference type="InterPro" id="IPR050767">
    <property type="entry name" value="Sel1_AlgK"/>
</dbReference>
<dbReference type="InterPro" id="IPR011990">
    <property type="entry name" value="TPR-like_helical_dom_sf"/>
</dbReference>
<evidence type="ECO:0000313" key="1">
    <source>
        <dbReference type="EMBL" id="TDR22678.1"/>
    </source>
</evidence>
<dbReference type="SUPFAM" id="SSF81901">
    <property type="entry name" value="HCP-like"/>
    <property type="match status" value="1"/>
</dbReference>
<dbReference type="GO" id="GO:0036503">
    <property type="term" value="P:ERAD pathway"/>
    <property type="evidence" value="ECO:0007669"/>
    <property type="project" value="TreeGrafter"/>
</dbReference>
<dbReference type="OrthoDB" id="6195948at2"/>
<dbReference type="Pfam" id="PF08238">
    <property type="entry name" value="Sel1"/>
    <property type="match status" value="3"/>
</dbReference>
<dbReference type="EMBL" id="SNZB01000002">
    <property type="protein sequence ID" value="TDR22678.1"/>
    <property type="molecule type" value="Genomic_DNA"/>
</dbReference>
<sequence length="272" mass="31126">MDKIIVIIFLMFQFSALKAEETVIPPSLIEQVESGHAESAFFIATAFAEGTMGIEKNLVKAKEWFLKSAEMGYVHGMYEIGKLLYGEALYVEAKSWFEKASEQGHGEAFYRLSLYPIYSLGDDGFDCHKAYELLEQASSRDVKAAFNDYAWMLATLPDKSCRNGQKAWRIFSELQSLYGRMEPIPWAYLDTKAAVFAEIAEFNEAIEVQSWIVEDFCDLDLSANEKAFAESVDQFTQQFSEGGDELCYGAIRRLQSYVQREPWREQPQLNYE</sequence>
<dbReference type="RefSeq" id="WP_099019300.1">
    <property type="nucleotide sequence ID" value="NZ_NIHB01000002.1"/>
</dbReference>
<proteinExistence type="predicted"/>
<dbReference type="PANTHER" id="PTHR11102:SF147">
    <property type="entry name" value="SEL1L ADAPTOR SUBUNIT OF ERAD E3 UBIQUITIN LIGASE"/>
    <property type="match status" value="1"/>
</dbReference>
<dbReference type="PANTHER" id="PTHR11102">
    <property type="entry name" value="SEL-1-LIKE PROTEIN"/>
    <property type="match status" value="1"/>
</dbReference>
<name>A0A4R6Y152_9GAMM</name>
<comment type="caution">
    <text evidence="1">The sequence shown here is derived from an EMBL/GenBank/DDBJ whole genome shotgun (WGS) entry which is preliminary data.</text>
</comment>
<dbReference type="AlphaFoldDB" id="A0A4R6Y152"/>
<dbReference type="Proteomes" id="UP000295724">
    <property type="component" value="Unassembled WGS sequence"/>
</dbReference>
<protein>
    <submittedName>
        <fullName evidence="1">Sel1 repeat-containing protein</fullName>
    </submittedName>
</protein>
<dbReference type="InterPro" id="IPR006597">
    <property type="entry name" value="Sel1-like"/>
</dbReference>
<keyword evidence="2" id="KW-1185">Reference proteome</keyword>
<dbReference type="SMART" id="SM00671">
    <property type="entry name" value="SEL1"/>
    <property type="match status" value="2"/>
</dbReference>
<organism evidence="1 2">
    <name type="scientific">Marinicella litoralis</name>
    <dbReference type="NCBI Taxonomy" id="644220"/>
    <lineage>
        <taxon>Bacteria</taxon>
        <taxon>Pseudomonadati</taxon>
        <taxon>Pseudomonadota</taxon>
        <taxon>Gammaproteobacteria</taxon>
        <taxon>Lysobacterales</taxon>
        <taxon>Marinicellaceae</taxon>
        <taxon>Marinicella</taxon>
    </lineage>
</organism>
<dbReference type="Gene3D" id="1.25.40.10">
    <property type="entry name" value="Tetratricopeptide repeat domain"/>
    <property type="match status" value="1"/>
</dbReference>
<gene>
    <name evidence="1" type="ORF">C8D91_1171</name>
</gene>
<accession>A0A4R6Y152</accession>